<dbReference type="GO" id="GO:0032259">
    <property type="term" value="P:methylation"/>
    <property type="evidence" value="ECO:0007669"/>
    <property type="project" value="UniProtKB-KW"/>
</dbReference>
<keyword evidence="1" id="KW-0808">Transferase</keyword>
<keyword evidence="1" id="KW-0689">Ribosomal protein</keyword>
<evidence type="ECO:0000313" key="2">
    <source>
        <dbReference type="Proteomes" id="UP000190852"/>
    </source>
</evidence>
<name>A0A1T5EV39_9BACT</name>
<accession>A0A1T5EV39</accession>
<dbReference type="GO" id="GO:0005840">
    <property type="term" value="C:ribosome"/>
    <property type="evidence" value="ECO:0007669"/>
    <property type="project" value="UniProtKB-KW"/>
</dbReference>
<dbReference type="RefSeq" id="WP_079684532.1">
    <property type="nucleotide sequence ID" value="NZ_FUYQ01000031.1"/>
</dbReference>
<dbReference type="AlphaFoldDB" id="A0A1T5EV39"/>
<gene>
    <name evidence="1" type="ORF">SAMN05660349_03158</name>
</gene>
<dbReference type="GO" id="GO:0008168">
    <property type="term" value="F:methyltransferase activity"/>
    <property type="evidence" value="ECO:0007669"/>
    <property type="project" value="UniProtKB-KW"/>
</dbReference>
<evidence type="ECO:0000313" key="1">
    <source>
        <dbReference type="EMBL" id="SKB87815.1"/>
    </source>
</evidence>
<dbReference type="Pfam" id="PF06325">
    <property type="entry name" value="PrmA"/>
    <property type="match status" value="1"/>
</dbReference>
<sequence length="344" mass="38463">MKNTIYHKAVQELTEKLQAVPYETLSISSYNKSYIKGMIPAIGYFLKIYATCLQQGIAGSGKSPRELTMIDFGGGSGFLSMLAKSIGIGHVIYVDLNPLSVQAAFRLKEYTGTGADLFLEGSTEQLADWCRDTQSKPDLLIATDLIEHVYDLKRFFAGLISINPALTMYFTTASTPYNPYVKRKLRKIMDSCETGSALSPNYFTKRYEYIRTQFPSLNEGELNEWAHCTRGLTFGDISNVIQSDLKPVPSDPWNTCDPENGNWTERILPIQKYRDYLKPYAYDVIVSKGFYNEQRDSLVKWAVCKCLNSLIGLTGKMGLLAAPFIIISCLPQGSSCKSDNPLST</sequence>
<reference evidence="2" key="1">
    <citation type="submission" date="2017-02" db="EMBL/GenBank/DDBJ databases">
        <authorList>
            <person name="Varghese N."/>
            <person name="Submissions S."/>
        </authorList>
    </citation>
    <scope>NUCLEOTIDE SEQUENCE [LARGE SCALE GENOMIC DNA]</scope>
    <source>
        <strain evidence="2">DSM 24967</strain>
    </source>
</reference>
<protein>
    <submittedName>
        <fullName evidence="1">Ribosomal protein L11 methyltransferase (PrmA)</fullName>
    </submittedName>
</protein>
<keyword evidence="1" id="KW-0489">Methyltransferase</keyword>
<organism evidence="1 2">
    <name type="scientific">Parabacteroides chartae</name>
    <dbReference type="NCBI Taxonomy" id="1037355"/>
    <lineage>
        <taxon>Bacteria</taxon>
        <taxon>Pseudomonadati</taxon>
        <taxon>Bacteroidota</taxon>
        <taxon>Bacteroidia</taxon>
        <taxon>Bacteroidales</taxon>
        <taxon>Tannerellaceae</taxon>
        <taxon>Parabacteroides</taxon>
    </lineage>
</organism>
<dbReference type="Gene3D" id="3.40.50.150">
    <property type="entry name" value="Vaccinia Virus protein VP39"/>
    <property type="match status" value="1"/>
</dbReference>
<dbReference type="SUPFAM" id="SSF53335">
    <property type="entry name" value="S-adenosyl-L-methionine-dependent methyltransferases"/>
    <property type="match status" value="1"/>
</dbReference>
<dbReference type="Proteomes" id="UP000190852">
    <property type="component" value="Unassembled WGS sequence"/>
</dbReference>
<proteinExistence type="predicted"/>
<dbReference type="EMBL" id="FUYQ01000031">
    <property type="protein sequence ID" value="SKB87815.1"/>
    <property type="molecule type" value="Genomic_DNA"/>
</dbReference>
<dbReference type="InterPro" id="IPR029063">
    <property type="entry name" value="SAM-dependent_MTases_sf"/>
</dbReference>
<keyword evidence="2" id="KW-1185">Reference proteome</keyword>
<keyword evidence="1" id="KW-0687">Ribonucleoprotein</keyword>